<name>A0A0R1UUP6_9LACO</name>
<evidence type="ECO:0000313" key="2">
    <source>
        <dbReference type="Proteomes" id="UP000051580"/>
    </source>
</evidence>
<reference evidence="1 2" key="1">
    <citation type="journal article" date="2015" name="Genome Announc.">
        <title>Expanding the biotechnology potential of lactobacilli through comparative genomics of 213 strains and associated genera.</title>
        <authorList>
            <person name="Sun Z."/>
            <person name="Harris H.M."/>
            <person name="McCann A."/>
            <person name="Guo C."/>
            <person name="Argimon S."/>
            <person name="Zhang W."/>
            <person name="Yang X."/>
            <person name="Jeffery I.B."/>
            <person name="Cooney J.C."/>
            <person name="Kagawa T.F."/>
            <person name="Liu W."/>
            <person name="Song Y."/>
            <person name="Salvetti E."/>
            <person name="Wrobel A."/>
            <person name="Rasinkangas P."/>
            <person name="Parkhill J."/>
            <person name="Rea M.C."/>
            <person name="O'Sullivan O."/>
            <person name="Ritari J."/>
            <person name="Douillard F.P."/>
            <person name="Paul Ross R."/>
            <person name="Yang R."/>
            <person name="Briner A.E."/>
            <person name="Felis G.E."/>
            <person name="de Vos W.M."/>
            <person name="Barrangou R."/>
            <person name="Klaenhammer T.R."/>
            <person name="Caufield P.W."/>
            <person name="Cui Y."/>
            <person name="Zhang H."/>
            <person name="O'Toole P.W."/>
        </authorList>
    </citation>
    <scope>NUCLEOTIDE SEQUENCE [LARGE SCALE GENOMIC DNA]</scope>
    <source>
        <strain evidence="1 2">DSM 16381</strain>
    </source>
</reference>
<dbReference type="Proteomes" id="UP000051580">
    <property type="component" value="Unassembled WGS sequence"/>
</dbReference>
<accession>A0A0R1UUP6</accession>
<evidence type="ECO:0008006" key="3">
    <source>
        <dbReference type="Google" id="ProtNLM"/>
    </source>
</evidence>
<dbReference type="InterPro" id="IPR011004">
    <property type="entry name" value="Trimer_LpxA-like_sf"/>
</dbReference>
<dbReference type="AlphaFoldDB" id="A0A0R1UUP6"/>
<dbReference type="PATRIC" id="fig|1423753.3.peg.2467"/>
<dbReference type="EMBL" id="AZFS01000046">
    <property type="protein sequence ID" value="KRL95386.1"/>
    <property type="molecule type" value="Genomic_DNA"/>
</dbReference>
<dbReference type="CDD" id="cd03349">
    <property type="entry name" value="LbH_XAT"/>
    <property type="match status" value="1"/>
</dbReference>
<sequence length="279" mass="30506">MSTTINGVTFYQDNLVVTHSHHRRCLPVTQELLACLAARHLYLTPRKRNGSRLHVGESLQVPLTFQAEAYSIFLTGHQLFSMGAFSSSNSALPVNSIVGRYTSIAHNVSRMQGSHPLDRFTTSMLTYGYWVDAFNDYLADTENHFQHVPNPVVNGGPLIIGNDVWIGQDVRFAPTGVTVGDGAVIAGGALVTKDVPAYAVVGGVPAHILKYRFPAPVIARLLDLQWWQYGFGDFRDITGDEPITTFIDKLERQIAAGDLQPFTPPSTSLADLLATVPAN</sequence>
<proteinExistence type="predicted"/>
<dbReference type="STRING" id="1423753.FD28_GL002349"/>
<gene>
    <name evidence="1" type="ORF">FD28_GL002349</name>
</gene>
<dbReference type="PANTHER" id="PTHR43300">
    <property type="entry name" value="ACETYLTRANSFERASE"/>
    <property type="match status" value="1"/>
</dbReference>
<dbReference type="PANTHER" id="PTHR43300:SF11">
    <property type="entry name" value="ACETYLTRANSFERASE RV3034C-RELATED"/>
    <property type="match status" value="1"/>
</dbReference>
<dbReference type="SUPFAM" id="SSF51161">
    <property type="entry name" value="Trimeric LpxA-like enzymes"/>
    <property type="match status" value="1"/>
</dbReference>
<evidence type="ECO:0000313" key="1">
    <source>
        <dbReference type="EMBL" id="KRL95386.1"/>
    </source>
</evidence>
<keyword evidence="2" id="KW-1185">Reference proteome</keyword>
<dbReference type="InterPro" id="IPR050179">
    <property type="entry name" value="Trans_hexapeptide_repeat"/>
</dbReference>
<dbReference type="OrthoDB" id="9801697at2"/>
<dbReference type="RefSeq" id="WP_057733009.1">
    <property type="nucleotide sequence ID" value="NZ_AZFS01000046.1"/>
</dbReference>
<organism evidence="1 2">
    <name type="scientific">Levilactobacillus hammesii DSM 16381</name>
    <dbReference type="NCBI Taxonomy" id="1423753"/>
    <lineage>
        <taxon>Bacteria</taxon>
        <taxon>Bacillati</taxon>
        <taxon>Bacillota</taxon>
        <taxon>Bacilli</taxon>
        <taxon>Lactobacillales</taxon>
        <taxon>Lactobacillaceae</taxon>
        <taxon>Levilactobacillus</taxon>
    </lineage>
</organism>
<comment type="caution">
    <text evidence="1">The sequence shown here is derived from an EMBL/GenBank/DDBJ whole genome shotgun (WGS) entry which is preliminary data.</text>
</comment>
<protein>
    <recommendedName>
        <fullName evidence="3">Acetyltransferase</fullName>
    </recommendedName>
</protein>
<dbReference type="Gene3D" id="2.160.10.10">
    <property type="entry name" value="Hexapeptide repeat proteins"/>
    <property type="match status" value="1"/>
</dbReference>